<dbReference type="Proteomes" id="UP001500936">
    <property type="component" value="Unassembled WGS sequence"/>
</dbReference>
<gene>
    <name evidence="2" type="ORF">GCM10023187_24220</name>
</gene>
<comment type="caution">
    <text evidence="2">The sequence shown here is derived from an EMBL/GenBank/DDBJ whole genome shotgun (WGS) entry which is preliminary data.</text>
</comment>
<organism evidence="2 3">
    <name type="scientific">Nibrella viscosa</name>
    <dbReference type="NCBI Taxonomy" id="1084524"/>
    <lineage>
        <taxon>Bacteria</taxon>
        <taxon>Pseudomonadati</taxon>
        <taxon>Bacteroidota</taxon>
        <taxon>Cytophagia</taxon>
        <taxon>Cytophagales</taxon>
        <taxon>Spirosomataceae</taxon>
        <taxon>Nibrella</taxon>
    </lineage>
</organism>
<reference evidence="3" key="1">
    <citation type="journal article" date="2019" name="Int. J. Syst. Evol. Microbiol.">
        <title>The Global Catalogue of Microorganisms (GCM) 10K type strain sequencing project: providing services to taxonomists for standard genome sequencing and annotation.</title>
        <authorList>
            <consortium name="The Broad Institute Genomics Platform"/>
            <consortium name="The Broad Institute Genome Sequencing Center for Infectious Disease"/>
            <person name="Wu L."/>
            <person name="Ma J."/>
        </authorList>
    </citation>
    <scope>NUCLEOTIDE SEQUENCE [LARGE SCALE GENOMIC DNA]</scope>
    <source>
        <strain evidence="3">JCM 17925</strain>
    </source>
</reference>
<sequence>MKPSVENFLDSYKPEVKDIALKIRELVRSVLPDAIEEVHTGYKTIKYGSGPRMSEEICYIAPLTSSVNLGFHYGTLIPDPDGKLRGTGKLLRHIKFESPDDIDANTLQTLLIAAKNQAKF</sequence>
<dbReference type="RefSeq" id="WP_345267394.1">
    <property type="nucleotide sequence ID" value="NZ_BAABHB010000004.1"/>
</dbReference>
<dbReference type="SUPFAM" id="SSF159888">
    <property type="entry name" value="YdhG-like"/>
    <property type="match status" value="1"/>
</dbReference>
<dbReference type="EMBL" id="BAABHB010000004">
    <property type="protein sequence ID" value="GAA4405638.1"/>
    <property type="molecule type" value="Genomic_DNA"/>
</dbReference>
<evidence type="ECO:0000313" key="3">
    <source>
        <dbReference type="Proteomes" id="UP001500936"/>
    </source>
</evidence>
<evidence type="ECO:0000313" key="2">
    <source>
        <dbReference type="EMBL" id="GAA4405638.1"/>
    </source>
</evidence>
<dbReference type="InterPro" id="IPR014922">
    <property type="entry name" value="YdhG-like"/>
</dbReference>
<accession>A0ABP8KG66</accession>
<dbReference type="Pfam" id="PF08818">
    <property type="entry name" value="DUF1801"/>
    <property type="match status" value="1"/>
</dbReference>
<protein>
    <recommendedName>
        <fullName evidence="1">YdhG-like domain-containing protein</fullName>
    </recommendedName>
</protein>
<name>A0ABP8KG66_9BACT</name>
<proteinExistence type="predicted"/>
<keyword evidence="3" id="KW-1185">Reference proteome</keyword>
<feature type="domain" description="YdhG-like" evidence="1">
    <location>
        <begin position="17"/>
        <end position="111"/>
    </location>
</feature>
<evidence type="ECO:0000259" key="1">
    <source>
        <dbReference type="Pfam" id="PF08818"/>
    </source>
</evidence>